<keyword evidence="7" id="KW-0675">Receptor</keyword>
<proteinExistence type="predicted"/>
<dbReference type="InterPro" id="IPR036942">
    <property type="entry name" value="Beta-barrel_TonB_sf"/>
</dbReference>
<evidence type="ECO:0000259" key="9">
    <source>
        <dbReference type="Pfam" id="PF00593"/>
    </source>
</evidence>
<reference evidence="11" key="1">
    <citation type="submission" date="2019-08" db="EMBL/GenBank/DDBJ databases">
        <authorList>
            <person name="Kucharzyk K."/>
            <person name="Murdoch R.W."/>
            <person name="Higgins S."/>
            <person name="Loffler F."/>
        </authorList>
    </citation>
    <scope>NUCLEOTIDE SEQUENCE</scope>
</reference>
<keyword evidence="6" id="KW-0472">Membrane</keyword>
<dbReference type="GO" id="GO:0015344">
    <property type="term" value="F:siderophore uptake transmembrane transporter activity"/>
    <property type="evidence" value="ECO:0007669"/>
    <property type="project" value="TreeGrafter"/>
</dbReference>
<comment type="subcellular location">
    <subcellularLocation>
        <location evidence="1">Cell outer membrane</location>
        <topology evidence="1">Multi-pass membrane protein</topology>
    </subcellularLocation>
</comment>
<dbReference type="GO" id="GO:0044718">
    <property type="term" value="P:siderophore transmembrane transport"/>
    <property type="evidence" value="ECO:0007669"/>
    <property type="project" value="TreeGrafter"/>
</dbReference>
<dbReference type="InterPro" id="IPR012910">
    <property type="entry name" value="Plug_dom"/>
</dbReference>
<keyword evidence="5" id="KW-0798">TonB box</keyword>
<name>A0A644T198_9ZZZZ</name>
<gene>
    <name evidence="11" type="primary">btuB_8</name>
    <name evidence="11" type="ORF">SDC9_05246</name>
</gene>
<dbReference type="AlphaFoldDB" id="A0A644T198"/>
<organism evidence="11">
    <name type="scientific">bioreactor metagenome</name>
    <dbReference type="NCBI Taxonomy" id="1076179"/>
    <lineage>
        <taxon>unclassified sequences</taxon>
        <taxon>metagenomes</taxon>
        <taxon>ecological metagenomes</taxon>
    </lineage>
</organism>
<keyword evidence="2" id="KW-0813">Transport</keyword>
<evidence type="ECO:0000313" key="11">
    <source>
        <dbReference type="EMBL" id="MPL59691.1"/>
    </source>
</evidence>
<keyword evidence="3" id="KW-0812">Transmembrane</keyword>
<dbReference type="GO" id="GO:0009279">
    <property type="term" value="C:cell outer membrane"/>
    <property type="evidence" value="ECO:0007669"/>
    <property type="project" value="UniProtKB-SubCell"/>
</dbReference>
<dbReference type="PROSITE" id="PS52016">
    <property type="entry name" value="TONB_DEPENDENT_REC_3"/>
    <property type="match status" value="1"/>
</dbReference>
<evidence type="ECO:0000256" key="5">
    <source>
        <dbReference type="ARBA" id="ARBA00023077"/>
    </source>
</evidence>
<dbReference type="InterPro" id="IPR037066">
    <property type="entry name" value="Plug_dom_sf"/>
</dbReference>
<feature type="domain" description="TonB-dependent receptor plug" evidence="10">
    <location>
        <begin position="55"/>
        <end position="158"/>
    </location>
</feature>
<keyword evidence="8" id="KW-0998">Cell outer membrane</keyword>
<dbReference type="SUPFAM" id="SSF56935">
    <property type="entry name" value="Porins"/>
    <property type="match status" value="1"/>
</dbReference>
<evidence type="ECO:0000256" key="8">
    <source>
        <dbReference type="ARBA" id="ARBA00023237"/>
    </source>
</evidence>
<dbReference type="Pfam" id="PF00593">
    <property type="entry name" value="TonB_dep_Rec_b-barrel"/>
    <property type="match status" value="1"/>
</dbReference>
<dbReference type="Gene3D" id="2.40.170.20">
    <property type="entry name" value="TonB-dependent receptor, beta-barrel domain"/>
    <property type="match status" value="1"/>
</dbReference>
<evidence type="ECO:0000256" key="4">
    <source>
        <dbReference type="ARBA" id="ARBA00022729"/>
    </source>
</evidence>
<evidence type="ECO:0000256" key="6">
    <source>
        <dbReference type="ARBA" id="ARBA00023136"/>
    </source>
</evidence>
<comment type="caution">
    <text evidence="11">The sequence shown here is derived from an EMBL/GenBank/DDBJ whole genome shotgun (WGS) entry which is preliminary data.</text>
</comment>
<evidence type="ECO:0000256" key="1">
    <source>
        <dbReference type="ARBA" id="ARBA00004571"/>
    </source>
</evidence>
<accession>A0A644T198</accession>
<evidence type="ECO:0000256" key="2">
    <source>
        <dbReference type="ARBA" id="ARBA00022448"/>
    </source>
</evidence>
<sequence length="668" mass="71733">MSHSALPKTFLAAAFGFGWLFCAILCPVPVSADPFELEPITITAPVPEFSPAPVASRTLFTGETLLALGAENLAKALEFIPGLSISAVGSKGAQSTISLRGSSSGQVVILLDGVRTSDPATGLSDLSRLDIDMRDIDTLEVIRGGVSAQYGADAIGGVIAITTKKGSKTPGFYAGFRSTGYLPASYVSGSGANAVSVPASIASLSDGQSLSFRVGLPGDLALSATVGRHQNAFLYRDLNQEKRRRTNADLLEGKARISWQGFIGGGTLSTAAQFQARDLGVPGSIDSPLPEARQQDMDAQASVDYSTDYFLSEAVSLAGVVYAKIASLEYREKNAAPKDNHDSLRTGGEARWSILLDNDATLNTGLSVRYEKLSSSVVLTTANEAPERLSLGIFAEPSIVLGSWSIAPALRWDWTNDFPSGLSCGIGIIKDIAERKTLSLSFSNAYRSPSFDDLYWPASGGAAGNPNLLPESSVGGELRFGWEGEKDVLHASAYARYVQDVILWQAGGDGIWRPSNFGNALYPGFELEYRKALGPWTVLGTYTFLYSYVLSGNLSLKDDRRVPYLPIHRWNGGASYRKGRFALSLDLDYQGLRYRTTDNRAYLPPLLLANASLRLDTSPSTTFYLEGNNLLGEQYESTPGYPMPGFSLTVGFSFSSNMNRSIESKQSD</sequence>
<dbReference type="Pfam" id="PF07715">
    <property type="entry name" value="Plug"/>
    <property type="match status" value="1"/>
</dbReference>
<feature type="domain" description="TonB-dependent receptor-like beta-barrel" evidence="9">
    <location>
        <begin position="238"/>
        <end position="630"/>
    </location>
</feature>
<dbReference type="InterPro" id="IPR039426">
    <property type="entry name" value="TonB-dep_rcpt-like"/>
</dbReference>
<protein>
    <submittedName>
        <fullName evidence="11">Vitamin B12 transporter BtuB</fullName>
    </submittedName>
</protein>
<evidence type="ECO:0000256" key="7">
    <source>
        <dbReference type="ARBA" id="ARBA00023170"/>
    </source>
</evidence>
<evidence type="ECO:0000256" key="3">
    <source>
        <dbReference type="ARBA" id="ARBA00022692"/>
    </source>
</evidence>
<dbReference type="EMBL" id="VSSQ01000010">
    <property type="protein sequence ID" value="MPL59691.1"/>
    <property type="molecule type" value="Genomic_DNA"/>
</dbReference>
<dbReference type="Gene3D" id="2.170.130.10">
    <property type="entry name" value="TonB-dependent receptor, plug domain"/>
    <property type="match status" value="1"/>
</dbReference>
<keyword evidence="4" id="KW-0732">Signal</keyword>
<dbReference type="PANTHER" id="PTHR30069:SF29">
    <property type="entry name" value="HEMOGLOBIN AND HEMOGLOBIN-HAPTOGLOBIN-BINDING PROTEIN 1-RELATED"/>
    <property type="match status" value="1"/>
</dbReference>
<evidence type="ECO:0000259" key="10">
    <source>
        <dbReference type="Pfam" id="PF07715"/>
    </source>
</evidence>
<dbReference type="InterPro" id="IPR000531">
    <property type="entry name" value="Beta-barrel_TonB"/>
</dbReference>
<dbReference type="PANTHER" id="PTHR30069">
    <property type="entry name" value="TONB-DEPENDENT OUTER MEMBRANE RECEPTOR"/>
    <property type="match status" value="1"/>
</dbReference>